<dbReference type="InterPro" id="IPR017585">
    <property type="entry name" value="SAF_FlgA"/>
</dbReference>
<dbReference type="NCBIfam" id="TIGR03170">
    <property type="entry name" value="flgA_cterm"/>
    <property type="match status" value="1"/>
</dbReference>
<dbReference type="Gene3D" id="2.30.30.760">
    <property type="match status" value="1"/>
</dbReference>
<dbReference type="GO" id="GO:0042597">
    <property type="term" value="C:periplasmic space"/>
    <property type="evidence" value="ECO:0007669"/>
    <property type="project" value="UniProtKB-SubCell"/>
</dbReference>
<name>A0A286IDM3_9HYPH</name>
<sequence length="160" mass="16924">MTFRPTLPLQGLVRAALVMLALLCASSMAHAGRGTAVVPERTIYPGEELVEELVREVEVTNPNLRGGYAEVTSEVVGKVTTRTLLPGRTIPVAALRDSWAVERGKTVPIVFTGNGLTITATGTPLENAAIGDFIRVRNIESGIIISGTVMENGSIQVAAK</sequence>
<protein>
    <recommendedName>
        <fullName evidence="4">Flagella basal body P-ring formation protein FlgA</fullName>
    </recommendedName>
</protein>
<proteinExistence type="inferred from homology"/>
<evidence type="ECO:0000313" key="6">
    <source>
        <dbReference type="EMBL" id="SOE18172.1"/>
    </source>
</evidence>
<comment type="subcellular location">
    <subcellularLocation>
        <location evidence="1 4">Periplasm</location>
    </subcellularLocation>
</comment>
<evidence type="ECO:0000256" key="4">
    <source>
        <dbReference type="RuleBase" id="RU362063"/>
    </source>
</evidence>
<evidence type="ECO:0000256" key="1">
    <source>
        <dbReference type="ARBA" id="ARBA00004418"/>
    </source>
</evidence>
<dbReference type="RefSeq" id="WP_097108626.1">
    <property type="nucleotide sequence ID" value="NZ_OCPC01000004.1"/>
</dbReference>
<dbReference type="GO" id="GO:0044780">
    <property type="term" value="P:bacterial-type flagellum assembly"/>
    <property type="evidence" value="ECO:0007669"/>
    <property type="project" value="InterPro"/>
</dbReference>
<dbReference type="Proteomes" id="UP000219465">
    <property type="component" value="Unassembled WGS sequence"/>
</dbReference>
<dbReference type="OrthoDB" id="8448733at2"/>
<dbReference type="InterPro" id="IPR039246">
    <property type="entry name" value="Flagellar_FlgA"/>
</dbReference>
<feature type="signal peptide" evidence="4">
    <location>
        <begin position="1"/>
        <end position="31"/>
    </location>
</feature>
<feature type="domain" description="SAF" evidence="5">
    <location>
        <begin position="34"/>
        <end position="96"/>
    </location>
</feature>
<dbReference type="EMBL" id="OCPC01000004">
    <property type="protein sequence ID" value="SOE18172.1"/>
    <property type="molecule type" value="Genomic_DNA"/>
</dbReference>
<dbReference type="PANTHER" id="PTHR36307:SF1">
    <property type="entry name" value="FLAGELLA BASAL BODY P-RING FORMATION PROTEIN FLGA"/>
    <property type="match status" value="1"/>
</dbReference>
<dbReference type="Gene3D" id="3.90.1210.10">
    <property type="entry name" value="Antifreeze-like/N-acetylneuraminic acid synthase C-terminal domain"/>
    <property type="match status" value="1"/>
</dbReference>
<keyword evidence="6" id="KW-0966">Cell projection</keyword>
<dbReference type="PANTHER" id="PTHR36307">
    <property type="entry name" value="FLAGELLA BASAL BODY P-RING FORMATION PROTEIN FLGA"/>
    <property type="match status" value="1"/>
</dbReference>
<dbReference type="InterPro" id="IPR013974">
    <property type="entry name" value="SAF"/>
</dbReference>
<dbReference type="AlphaFoldDB" id="A0A286IDM3"/>
<keyword evidence="4" id="KW-1005">Bacterial flagellum biogenesis</keyword>
<comment type="similarity">
    <text evidence="4">Belongs to the FlgA family.</text>
</comment>
<organism evidence="6 7">
    <name type="scientific">Hoeflea halophila</name>
    <dbReference type="NCBI Taxonomy" id="714899"/>
    <lineage>
        <taxon>Bacteria</taxon>
        <taxon>Pseudomonadati</taxon>
        <taxon>Pseudomonadota</taxon>
        <taxon>Alphaproteobacteria</taxon>
        <taxon>Hyphomicrobiales</taxon>
        <taxon>Rhizobiaceae</taxon>
        <taxon>Hoeflea</taxon>
    </lineage>
</organism>
<keyword evidence="7" id="KW-1185">Reference proteome</keyword>
<gene>
    <name evidence="6" type="ORF">SAMN05877838_3090</name>
</gene>
<accession>A0A286IDM3</accession>
<evidence type="ECO:0000256" key="2">
    <source>
        <dbReference type="ARBA" id="ARBA00022729"/>
    </source>
</evidence>
<keyword evidence="2 4" id="KW-0732">Signal</keyword>
<feature type="chain" id="PRO_5011821409" description="Flagella basal body P-ring formation protein FlgA" evidence="4">
    <location>
        <begin position="32"/>
        <end position="160"/>
    </location>
</feature>
<dbReference type="SMART" id="SM00858">
    <property type="entry name" value="SAF"/>
    <property type="match status" value="1"/>
</dbReference>
<keyword evidence="6" id="KW-0969">Cilium</keyword>
<evidence type="ECO:0000259" key="5">
    <source>
        <dbReference type="SMART" id="SM00858"/>
    </source>
</evidence>
<reference evidence="7" key="1">
    <citation type="submission" date="2017-08" db="EMBL/GenBank/DDBJ databases">
        <authorList>
            <person name="Varghese N."/>
            <person name="Submissions S."/>
        </authorList>
    </citation>
    <scope>NUCLEOTIDE SEQUENCE [LARGE SCALE GENOMIC DNA]</scope>
    <source>
        <strain evidence="7">KCTC 23107</strain>
    </source>
</reference>
<keyword evidence="6" id="KW-0282">Flagellum</keyword>
<dbReference type="Pfam" id="PF13144">
    <property type="entry name" value="ChapFlgA"/>
    <property type="match status" value="1"/>
</dbReference>
<comment type="function">
    <text evidence="4">Involved in the assembly process of the P-ring formation. It may associate with FlgF on the rod constituting a structure essential for the P-ring assembly or may act as a modulator protein for the P-ring assembly.</text>
</comment>
<evidence type="ECO:0000313" key="7">
    <source>
        <dbReference type="Proteomes" id="UP000219465"/>
    </source>
</evidence>
<keyword evidence="3 4" id="KW-0574">Periplasm</keyword>
<evidence type="ECO:0000256" key="3">
    <source>
        <dbReference type="ARBA" id="ARBA00022764"/>
    </source>
</evidence>